<protein>
    <submittedName>
        <fullName evidence="3">Uncharacterized protein</fullName>
    </submittedName>
</protein>
<evidence type="ECO:0000313" key="3">
    <source>
        <dbReference type="WBParaSite" id="MBELARI_LOCUS4191"/>
    </source>
</evidence>
<accession>A0AAF3FB80</accession>
<organism evidence="2 3">
    <name type="scientific">Mesorhabditis belari</name>
    <dbReference type="NCBI Taxonomy" id="2138241"/>
    <lineage>
        <taxon>Eukaryota</taxon>
        <taxon>Metazoa</taxon>
        <taxon>Ecdysozoa</taxon>
        <taxon>Nematoda</taxon>
        <taxon>Chromadorea</taxon>
        <taxon>Rhabditida</taxon>
        <taxon>Rhabditina</taxon>
        <taxon>Rhabditomorpha</taxon>
        <taxon>Rhabditoidea</taxon>
        <taxon>Rhabditidae</taxon>
        <taxon>Mesorhabditinae</taxon>
        <taxon>Mesorhabditis</taxon>
    </lineage>
</organism>
<feature type="signal peptide" evidence="1">
    <location>
        <begin position="1"/>
        <end position="18"/>
    </location>
</feature>
<evidence type="ECO:0000313" key="2">
    <source>
        <dbReference type="Proteomes" id="UP000887575"/>
    </source>
</evidence>
<sequence length="72" mass="8346">MSIRHFFFLALLLVVSFAQFEEVKRRMGLRYLIDGDAAADVVGMMKQPQNSGNAQLLRGRYGKRSNWDTIFY</sequence>
<keyword evidence="2" id="KW-1185">Reference proteome</keyword>
<feature type="chain" id="PRO_5042137154" evidence="1">
    <location>
        <begin position="19"/>
        <end position="72"/>
    </location>
</feature>
<evidence type="ECO:0000256" key="1">
    <source>
        <dbReference type="SAM" id="SignalP"/>
    </source>
</evidence>
<reference evidence="3" key="1">
    <citation type="submission" date="2024-02" db="UniProtKB">
        <authorList>
            <consortium name="WormBaseParasite"/>
        </authorList>
    </citation>
    <scope>IDENTIFICATION</scope>
</reference>
<dbReference type="AlphaFoldDB" id="A0AAF3FB80"/>
<name>A0AAF3FB80_9BILA</name>
<dbReference type="Proteomes" id="UP000887575">
    <property type="component" value="Unassembled WGS sequence"/>
</dbReference>
<keyword evidence="1" id="KW-0732">Signal</keyword>
<proteinExistence type="predicted"/>
<dbReference type="WBParaSite" id="MBELARI_LOCUS4191">
    <property type="protein sequence ID" value="MBELARI_LOCUS4191"/>
    <property type="gene ID" value="MBELARI_LOCUS4191"/>
</dbReference>